<evidence type="ECO:0000256" key="3">
    <source>
        <dbReference type="ARBA" id="ARBA00022448"/>
    </source>
</evidence>
<dbReference type="GO" id="GO:0032366">
    <property type="term" value="P:intracellular sterol transport"/>
    <property type="evidence" value="ECO:0007669"/>
    <property type="project" value="UniProtKB-UniRule"/>
</dbReference>
<reference evidence="11" key="1">
    <citation type="submission" date="2019-03" db="EMBL/GenBank/DDBJ databases">
        <authorList>
            <person name="Mank J."/>
            <person name="Almeida P."/>
        </authorList>
    </citation>
    <scope>NUCLEOTIDE SEQUENCE</scope>
    <source>
        <strain evidence="11">78183</strain>
    </source>
</reference>
<dbReference type="GO" id="GO:0005789">
    <property type="term" value="C:endoplasmic reticulum membrane"/>
    <property type="evidence" value="ECO:0007669"/>
    <property type="project" value="UniProtKB-SubCell"/>
</dbReference>
<name>A0A6N2LB33_SALVM</name>
<accession>A0A6N2LB33</accession>
<dbReference type="PANTHER" id="PTHR14467">
    <property type="entry name" value="ARV1"/>
    <property type="match status" value="1"/>
</dbReference>
<evidence type="ECO:0000256" key="5">
    <source>
        <dbReference type="ARBA" id="ARBA00022824"/>
    </source>
</evidence>
<dbReference type="GO" id="GO:0005794">
    <property type="term" value="C:Golgi apparatus"/>
    <property type="evidence" value="ECO:0007669"/>
    <property type="project" value="TreeGrafter"/>
</dbReference>
<dbReference type="Pfam" id="PF04161">
    <property type="entry name" value="Arv1"/>
    <property type="match status" value="1"/>
</dbReference>
<evidence type="ECO:0000313" key="11">
    <source>
        <dbReference type="EMBL" id="VFU37261.1"/>
    </source>
</evidence>
<keyword evidence="8 10" id="KW-0443">Lipid metabolism</keyword>
<evidence type="ECO:0000256" key="7">
    <source>
        <dbReference type="ARBA" id="ARBA00023055"/>
    </source>
</evidence>
<dbReference type="InterPro" id="IPR007290">
    <property type="entry name" value="Arv1"/>
</dbReference>
<organism evidence="11">
    <name type="scientific">Salix viminalis</name>
    <name type="common">Common osier</name>
    <name type="synonym">Basket willow</name>
    <dbReference type="NCBI Taxonomy" id="40686"/>
    <lineage>
        <taxon>Eukaryota</taxon>
        <taxon>Viridiplantae</taxon>
        <taxon>Streptophyta</taxon>
        <taxon>Embryophyta</taxon>
        <taxon>Tracheophyta</taxon>
        <taxon>Spermatophyta</taxon>
        <taxon>Magnoliopsida</taxon>
        <taxon>eudicotyledons</taxon>
        <taxon>Gunneridae</taxon>
        <taxon>Pentapetalae</taxon>
        <taxon>rosids</taxon>
        <taxon>fabids</taxon>
        <taxon>Malpighiales</taxon>
        <taxon>Salicaceae</taxon>
        <taxon>Saliceae</taxon>
        <taxon>Salix</taxon>
    </lineage>
</organism>
<proteinExistence type="inferred from homology"/>
<keyword evidence="9" id="KW-0472">Membrane</keyword>
<keyword evidence="7 10" id="KW-0445">Lipid transport</keyword>
<keyword evidence="5 10" id="KW-0256">Endoplasmic reticulum</keyword>
<evidence type="ECO:0000256" key="4">
    <source>
        <dbReference type="ARBA" id="ARBA00022692"/>
    </source>
</evidence>
<evidence type="ECO:0000256" key="1">
    <source>
        <dbReference type="ARBA" id="ARBA00004477"/>
    </source>
</evidence>
<evidence type="ECO:0000256" key="10">
    <source>
        <dbReference type="RuleBase" id="RU368065"/>
    </source>
</evidence>
<dbReference type="GO" id="GO:0032541">
    <property type="term" value="C:cortical endoplasmic reticulum"/>
    <property type="evidence" value="ECO:0007669"/>
    <property type="project" value="TreeGrafter"/>
</dbReference>
<dbReference type="PANTHER" id="PTHR14467:SF0">
    <property type="entry name" value="PROTEIN ARV1"/>
    <property type="match status" value="1"/>
</dbReference>
<dbReference type="GO" id="GO:0006665">
    <property type="term" value="P:sphingolipid metabolic process"/>
    <property type="evidence" value="ECO:0007669"/>
    <property type="project" value="UniProtKB-UniRule"/>
</dbReference>
<keyword evidence="10" id="KW-0746">Sphingolipid metabolism</keyword>
<keyword evidence="3 10" id="KW-0813">Transport</keyword>
<sequence length="91" mass="10493">MEHRCIECGFRIETLFLQYPPGNIRLVSCKAVADEYIECEFMIPVDVFVGNLMFPCFSSFNEAVAKHINSNLQHSGIKRLHKSFADLYKYA</sequence>
<comment type="subcellular location">
    <subcellularLocation>
        <location evidence="1 10">Endoplasmic reticulum membrane</location>
        <topology evidence="1 10">Multi-pass membrane protein</topology>
    </subcellularLocation>
</comment>
<dbReference type="GO" id="GO:0016125">
    <property type="term" value="P:sterol metabolic process"/>
    <property type="evidence" value="ECO:0007669"/>
    <property type="project" value="UniProtKB-UniRule"/>
</dbReference>
<dbReference type="EMBL" id="CAADRP010001224">
    <property type="protein sequence ID" value="VFU37261.1"/>
    <property type="molecule type" value="Genomic_DNA"/>
</dbReference>
<gene>
    <name evidence="11" type="ORF">SVIM_LOCUS195161</name>
</gene>
<comment type="similarity">
    <text evidence="2 10">Belongs to the ARV1 family.</text>
</comment>
<evidence type="ECO:0000256" key="8">
    <source>
        <dbReference type="ARBA" id="ARBA00023098"/>
    </source>
</evidence>
<evidence type="ECO:0000256" key="9">
    <source>
        <dbReference type="ARBA" id="ARBA00023136"/>
    </source>
</evidence>
<comment type="function">
    <text evidence="10">Regulates also the sphingolipid metabolism.</text>
</comment>
<protein>
    <recommendedName>
        <fullName evidence="10">Protein ARV</fullName>
    </recommendedName>
</protein>
<dbReference type="AlphaFoldDB" id="A0A6N2LB33"/>
<keyword evidence="6" id="KW-1133">Transmembrane helix</keyword>
<keyword evidence="4" id="KW-0812">Transmembrane</keyword>
<dbReference type="GO" id="GO:0097036">
    <property type="term" value="P:regulation of plasma membrane sterol distribution"/>
    <property type="evidence" value="ECO:0007669"/>
    <property type="project" value="UniProtKB-UniRule"/>
</dbReference>
<evidence type="ECO:0000256" key="2">
    <source>
        <dbReference type="ARBA" id="ARBA00009187"/>
    </source>
</evidence>
<comment type="function">
    <text evidence="10">Mediator of sterol homeostasis involved in sterol uptake, trafficking and distribution into membranes.</text>
</comment>
<evidence type="ECO:0000256" key="6">
    <source>
        <dbReference type="ARBA" id="ARBA00022989"/>
    </source>
</evidence>